<accession>T1EZR0</accession>
<dbReference type="EMBL" id="AMQM01002837">
    <property type="status" value="NOT_ANNOTATED_CDS"/>
    <property type="molecule type" value="Genomic_DNA"/>
</dbReference>
<dbReference type="HOGENOM" id="CLU_1637242_0_0_1"/>
<name>T1EZR0_HELRO</name>
<dbReference type="GeneID" id="20202060"/>
<dbReference type="RefSeq" id="XP_009011737.1">
    <property type="nucleotide sequence ID" value="XM_009013489.1"/>
</dbReference>
<dbReference type="CTD" id="20202060"/>
<dbReference type="KEGG" id="hro:HELRODRAFT_167748"/>
<evidence type="ECO:0000256" key="1">
    <source>
        <dbReference type="SAM" id="MobiDB-lite"/>
    </source>
</evidence>
<dbReference type="InParanoid" id="T1EZR0"/>
<reference evidence="3" key="3">
    <citation type="submission" date="2015-06" db="UniProtKB">
        <authorList>
            <consortium name="EnsemblMetazoa"/>
        </authorList>
    </citation>
    <scope>IDENTIFICATION</scope>
</reference>
<dbReference type="AlphaFoldDB" id="T1EZR0"/>
<evidence type="ECO:0000313" key="4">
    <source>
        <dbReference type="Proteomes" id="UP000015101"/>
    </source>
</evidence>
<evidence type="ECO:0000313" key="3">
    <source>
        <dbReference type="EnsemblMetazoa" id="HelroP167748"/>
    </source>
</evidence>
<evidence type="ECO:0000313" key="2">
    <source>
        <dbReference type="EMBL" id="ESO09923.1"/>
    </source>
</evidence>
<feature type="region of interest" description="Disordered" evidence="1">
    <location>
        <begin position="1"/>
        <end position="28"/>
    </location>
</feature>
<reference evidence="4" key="1">
    <citation type="submission" date="2012-12" db="EMBL/GenBank/DDBJ databases">
        <authorList>
            <person name="Hellsten U."/>
            <person name="Grimwood J."/>
            <person name="Chapman J.A."/>
            <person name="Shapiro H."/>
            <person name="Aerts A."/>
            <person name="Otillar R.P."/>
            <person name="Terry A.Y."/>
            <person name="Boore J.L."/>
            <person name="Simakov O."/>
            <person name="Marletaz F."/>
            <person name="Cho S.-J."/>
            <person name="Edsinger-Gonzales E."/>
            <person name="Havlak P."/>
            <person name="Kuo D.-H."/>
            <person name="Larsson T."/>
            <person name="Lv J."/>
            <person name="Arendt D."/>
            <person name="Savage R."/>
            <person name="Osoegawa K."/>
            <person name="de Jong P."/>
            <person name="Lindberg D.R."/>
            <person name="Seaver E.C."/>
            <person name="Weisblat D.A."/>
            <person name="Putnam N.H."/>
            <person name="Grigoriev I.V."/>
            <person name="Rokhsar D.S."/>
        </authorList>
    </citation>
    <scope>NUCLEOTIDE SEQUENCE</scope>
</reference>
<sequence>MKNLTTTEKIEGRRDPASNTIETDETDAAGNQVTKSLNSNDSSFFYVNHCITGSRLYKTSKNISIQPFQLNVTSNQNVYKYHEENYQARKNSFTNIFQKRVWGSNFELNQRGGGLSSSDEFINVLTEFLNKVGTLSYFKINNHVSVYKEVRKSAKMFRLWLT</sequence>
<proteinExistence type="predicted"/>
<protein>
    <submittedName>
        <fullName evidence="2 3">Uncharacterized protein</fullName>
    </submittedName>
</protein>
<reference evidence="2 4" key="2">
    <citation type="journal article" date="2013" name="Nature">
        <title>Insights into bilaterian evolution from three spiralian genomes.</title>
        <authorList>
            <person name="Simakov O."/>
            <person name="Marletaz F."/>
            <person name="Cho S.J."/>
            <person name="Edsinger-Gonzales E."/>
            <person name="Havlak P."/>
            <person name="Hellsten U."/>
            <person name="Kuo D.H."/>
            <person name="Larsson T."/>
            <person name="Lv J."/>
            <person name="Arendt D."/>
            <person name="Savage R."/>
            <person name="Osoegawa K."/>
            <person name="de Jong P."/>
            <person name="Grimwood J."/>
            <person name="Chapman J.A."/>
            <person name="Shapiro H."/>
            <person name="Aerts A."/>
            <person name="Otillar R.P."/>
            <person name="Terry A.Y."/>
            <person name="Boore J.L."/>
            <person name="Grigoriev I.V."/>
            <person name="Lindberg D.R."/>
            <person name="Seaver E.C."/>
            <person name="Weisblat D.A."/>
            <person name="Putnam N.H."/>
            <person name="Rokhsar D.S."/>
        </authorList>
    </citation>
    <scope>NUCLEOTIDE SEQUENCE</scope>
</reference>
<dbReference type="EMBL" id="KB095905">
    <property type="protein sequence ID" value="ESO09923.1"/>
    <property type="molecule type" value="Genomic_DNA"/>
</dbReference>
<dbReference type="EnsemblMetazoa" id="HelroT167748">
    <property type="protein sequence ID" value="HelroP167748"/>
    <property type="gene ID" value="HelroG167748"/>
</dbReference>
<gene>
    <name evidence="3" type="primary">20202060</name>
    <name evidence="2" type="ORF">HELRODRAFT_167748</name>
</gene>
<organism evidence="3 4">
    <name type="scientific">Helobdella robusta</name>
    <name type="common">Californian leech</name>
    <dbReference type="NCBI Taxonomy" id="6412"/>
    <lineage>
        <taxon>Eukaryota</taxon>
        <taxon>Metazoa</taxon>
        <taxon>Spiralia</taxon>
        <taxon>Lophotrochozoa</taxon>
        <taxon>Annelida</taxon>
        <taxon>Clitellata</taxon>
        <taxon>Hirudinea</taxon>
        <taxon>Rhynchobdellida</taxon>
        <taxon>Glossiphoniidae</taxon>
        <taxon>Helobdella</taxon>
    </lineage>
</organism>
<keyword evidence="4" id="KW-1185">Reference proteome</keyword>
<dbReference type="Proteomes" id="UP000015101">
    <property type="component" value="Unassembled WGS sequence"/>
</dbReference>